<evidence type="ECO:0000259" key="1">
    <source>
        <dbReference type="Pfam" id="PF02541"/>
    </source>
</evidence>
<name>A0A3B0VBP9_9ZZZZ</name>
<dbReference type="Gene3D" id="3.30.420.150">
    <property type="entry name" value="Exopolyphosphatase. Domain 2"/>
    <property type="match status" value="1"/>
</dbReference>
<reference evidence="2" key="1">
    <citation type="submission" date="2018-06" db="EMBL/GenBank/DDBJ databases">
        <authorList>
            <person name="Zhirakovskaya E."/>
        </authorList>
    </citation>
    <scope>NUCLEOTIDE SEQUENCE</scope>
</reference>
<keyword evidence="2" id="KW-0378">Hydrolase</keyword>
<proteinExistence type="predicted"/>
<organism evidence="2">
    <name type="scientific">hydrothermal vent metagenome</name>
    <dbReference type="NCBI Taxonomy" id="652676"/>
    <lineage>
        <taxon>unclassified sequences</taxon>
        <taxon>metagenomes</taxon>
        <taxon>ecological metagenomes</taxon>
    </lineage>
</organism>
<dbReference type="SUPFAM" id="SSF53067">
    <property type="entry name" value="Actin-like ATPase domain"/>
    <property type="match status" value="2"/>
</dbReference>
<dbReference type="Pfam" id="PF02541">
    <property type="entry name" value="Ppx-GppA"/>
    <property type="match status" value="1"/>
</dbReference>
<dbReference type="CDD" id="cd24006">
    <property type="entry name" value="ASKHA_NBD_PPX_GppA"/>
    <property type="match status" value="1"/>
</dbReference>
<dbReference type="EC" id="3.6.1.11" evidence="2"/>
<evidence type="ECO:0000313" key="2">
    <source>
        <dbReference type="EMBL" id="VAW29284.1"/>
    </source>
</evidence>
<dbReference type="EMBL" id="UOES01000543">
    <property type="protein sequence ID" value="VAW29284.1"/>
    <property type="molecule type" value="Genomic_DNA"/>
</dbReference>
<dbReference type="InterPro" id="IPR043129">
    <property type="entry name" value="ATPase_NBD"/>
</dbReference>
<dbReference type="GO" id="GO:0004309">
    <property type="term" value="F:exopolyphosphatase activity"/>
    <property type="evidence" value="ECO:0007669"/>
    <property type="project" value="UniProtKB-EC"/>
</dbReference>
<feature type="domain" description="Ppx/GppA phosphatase N-terminal" evidence="1">
    <location>
        <begin position="29"/>
        <end position="281"/>
    </location>
</feature>
<protein>
    <submittedName>
        <fullName evidence="2">Exopolyphosphatase</fullName>
        <ecNumber evidence="2">3.6.1.11</ecNumber>
    </submittedName>
</protein>
<dbReference type="AlphaFoldDB" id="A0A3B0VBP9"/>
<dbReference type="PANTHER" id="PTHR30005">
    <property type="entry name" value="EXOPOLYPHOSPHATASE"/>
    <property type="match status" value="1"/>
</dbReference>
<dbReference type="PANTHER" id="PTHR30005:SF0">
    <property type="entry name" value="RETROGRADE REGULATION PROTEIN 2"/>
    <property type="match status" value="1"/>
</dbReference>
<sequence>MKLAAIDIGSNAIRLQITRILPRNEGSLSYKILENIRFPLRLGDDAFRMGEITFRNETKFNQLMLAFRTMLDLYEVDDVYGCATSALRDAKNGDRILKRSYDTTGLHIDIITGELEAKLLQLAVQKDNKLTDYLHVDVGGGSTEINLVKNNVSYARNSFELGSVRNMRKRNKPEEWDRMKKWLIENKSETNIAIATGGNIKTIAKIAGGKKVQSLSLETLTKTINEINFVSVADRIDRYSMREDRADVVSYASEIYLNVMEWSEANQIKVPDVGLKDGIIQMLYEKIS</sequence>
<accession>A0A3B0VBP9</accession>
<dbReference type="InterPro" id="IPR003695">
    <property type="entry name" value="Ppx_GppA_N"/>
</dbReference>
<dbReference type="Gene3D" id="3.30.420.40">
    <property type="match status" value="1"/>
</dbReference>
<dbReference type="InterPro" id="IPR050273">
    <property type="entry name" value="GppA/Ppx_hydrolase"/>
</dbReference>
<gene>
    <name evidence="2" type="ORF">MNBD_BACTEROID06-1863</name>
</gene>